<dbReference type="PROSITE" id="PS00518">
    <property type="entry name" value="ZF_RING_1"/>
    <property type="match status" value="1"/>
</dbReference>
<proteinExistence type="predicted"/>
<comment type="caution">
    <text evidence="6">The sequence shown here is derived from an EMBL/GenBank/DDBJ whole genome shotgun (WGS) entry which is preliminary data.</text>
</comment>
<keyword evidence="1" id="KW-0479">Metal-binding</keyword>
<name>A0ABR1H036_9HYPO</name>
<dbReference type="InterPro" id="IPR002867">
    <property type="entry name" value="IBR_dom"/>
</dbReference>
<protein>
    <recommendedName>
        <fullName evidence="5">IBR domain-containing protein</fullName>
    </recommendedName>
</protein>
<dbReference type="Pfam" id="PF01485">
    <property type="entry name" value="IBR"/>
    <property type="match status" value="1"/>
</dbReference>
<evidence type="ECO:0000256" key="3">
    <source>
        <dbReference type="ARBA" id="ARBA00022786"/>
    </source>
</evidence>
<dbReference type="Proteomes" id="UP001498476">
    <property type="component" value="Unassembled WGS sequence"/>
</dbReference>
<dbReference type="InterPro" id="IPR031127">
    <property type="entry name" value="E3_UB_ligase_RBR"/>
</dbReference>
<keyword evidence="2" id="KW-0863">Zinc-finger</keyword>
<evidence type="ECO:0000259" key="5">
    <source>
        <dbReference type="Pfam" id="PF01485"/>
    </source>
</evidence>
<dbReference type="InterPro" id="IPR017907">
    <property type="entry name" value="Znf_RING_CS"/>
</dbReference>
<evidence type="ECO:0000313" key="7">
    <source>
        <dbReference type="Proteomes" id="UP001498476"/>
    </source>
</evidence>
<evidence type="ECO:0000313" key="6">
    <source>
        <dbReference type="EMBL" id="KAK7414464.1"/>
    </source>
</evidence>
<accession>A0ABR1H036</accession>
<reference evidence="6 7" key="1">
    <citation type="journal article" date="2025" name="Microbiol. Resour. Announc.">
        <title>Draft genome sequences for Neonectria magnoliae and Neonectria punicea, canker pathogens of Liriodendron tulipifera and Acer saccharum in West Virginia.</title>
        <authorList>
            <person name="Petronek H.M."/>
            <person name="Kasson M.T."/>
            <person name="Metheny A.M."/>
            <person name="Stauder C.M."/>
            <person name="Lovett B."/>
            <person name="Lynch S.C."/>
            <person name="Garnas J.R."/>
            <person name="Kasson L.R."/>
            <person name="Stajich J.E."/>
        </authorList>
    </citation>
    <scope>NUCLEOTIDE SEQUENCE [LARGE SCALE GENOMIC DNA]</scope>
    <source>
        <strain evidence="6 7">NRRL 64653</strain>
    </source>
</reference>
<evidence type="ECO:0000256" key="2">
    <source>
        <dbReference type="ARBA" id="ARBA00022771"/>
    </source>
</evidence>
<evidence type="ECO:0000256" key="1">
    <source>
        <dbReference type="ARBA" id="ARBA00022723"/>
    </source>
</evidence>
<dbReference type="PANTHER" id="PTHR11685">
    <property type="entry name" value="RBR FAMILY RING FINGER AND IBR DOMAIN-CONTAINING"/>
    <property type="match status" value="1"/>
</dbReference>
<feature type="domain" description="IBR" evidence="5">
    <location>
        <begin position="215"/>
        <end position="271"/>
    </location>
</feature>
<gene>
    <name evidence="6" type="ORF">QQX98_006650</name>
</gene>
<keyword evidence="7" id="KW-1185">Reference proteome</keyword>
<sequence length="318" mass="34945">MSGNDIDPESLKLVLQLQLQDMESLIKGKFRKDEKPDTELALEIYKAELESLACSVADRTISRSIAQAVELDGPVIRAHAEAEQLAVHDRNQALSLGAPGGAQSIAPPEAPALDDEFLSKLKALYVDEDVSPATGESSSWASKRENYRNCMACNAKVPFFDIARCPCSHEYCRGCIAELFKASISDESLFPPRCCGKPIPLVLNQLFLPSKLVKEFRAKELEYGTPNRTYCHHKTCSAFVPPQSIQGDIATCVRCQSQTCVMCKGASHKNDCPKDVATQELLAVAAENGWKRCHSCCRVVELDTGCNHISMLYFLGNV</sequence>
<evidence type="ECO:0000256" key="4">
    <source>
        <dbReference type="ARBA" id="ARBA00022833"/>
    </source>
</evidence>
<dbReference type="SUPFAM" id="SSF57850">
    <property type="entry name" value="RING/U-box"/>
    <property type="match status" value="1"/>
</dbReference>
<dbReference type="CDD" id="cd20335">
    <property type="entry name" value="BRcat_RBR"/>
    <property type="match status" value="1"/>
</dbReference>
<keyword evidence="3" id="KW-0833">Ubl conjugation pathway</keyword>
<keyword evidence="4" id="KW-0862">Zinc</keyword>
<dbReference type="EMBL" id="JAZAVJ010000102">
    <property type="protein sequence ID" value="KAK7414464.1"/>
    <property type="molecule type" value="Genomic_DNA"/>
</dbReference>
<organism evidence="6 7">
    <name type="scientific">Neonectria punicea</name>
    <dbReference type="NCBI Taxonomy" id="979145"/>
    <lineage>
        <taxon>Eukaryota</taxon>
        <taxon>Fungi</taxon>
        <taxon>Dikarya</taxon>
        <taxon>Ascomycota</taxon>
        <taxon>Pezizomycotina</taxon>
        <taxon>Sordariomycetes</taxon>
        <taxon>Hypocreomycetidae</taxon>
        <taxon>Hypocreales</taxon>
        <taxon>Nectriaceae</taxon>
        <taxon>Neonectria</taxon>
    </lineage>
</organism>